<dbReference type="EMBL" id="JAEHOD010000011">
    <property type="protein sequence ID" value="KAG2450389.1"/>
    <property type="molecule type" value="Genomic_DNA"/>
</dbReference>
<dbReference type="Pfam" id="PF08392">
    <property type="entry name" value="FAE1_CUT1_RppA"/>
    <property type="match status" value="1"/>
</dbReference>
<dbReference type="Proteomes" id="UP000613740">
    <property type="component" value="Unassembled WGS sequence"/>
</dbReference>
<keyword evidence="2" id="KW-0472">Membrane</keyword>
<dbReference type="SUPFAM" id="SSF53901">
    <property type="entry name" value="Thiolase-like"/>
    <property type="match status" value="2"/>
</dbReference>
<keyword evidence="2" id="KW-0812">Transmembrane</keyword>
<sequence>MASLLLPGSRSAGRVMLYDLNVYKPPAEFKRYSPEEIDFQERVYVKSGLAAVGTHLPPNLNPAFVGNDAATDLNAAAAECRMAVCGAVEGLFEKTGLRPKDIDILVTTCSIYCPTPSMASMVVNAFGLRKDIQAYHLGGMGCANGVVGINLVADLLKAHPNSTALFICTETTTPAYYRGNDRHRLVTNLLFRMGAAAVALTNRPSLRARAKYVLQHRVRVHTGQSDEAISAIHYGPDAVGHNGIYLGKNVVSQASRALGLAMTQVAPHILTWTQLAAAALHMLQQQQHRRRNRQHHHATSRSSSSVGAPSAVAPTAAAPAAGKESPPAPTATAPAVAAAAVAGVAAPSARRAPSDSGNGSSCGSRSSSSSSGGGGSSDDDDRHRSSSSSGGGGSPSGKAAPQPCPSGERPASPGATAPTAKVVVAQPHTPAPPPSHTHLPGDAPAQPPASPQPQHHPHAKQHQAAAGGSSSSSSSGSGQGQGQGQGQYRPNFQHSTCRHFLLHAGGAKVLDGLGEALQLDGSRLAPSRAVLHDYGNVSSSTTWYTLAHVESLGGVRRGERVLQVGVGSGIKCGVNVWKALRDVREVHPAWEHRLAPAEAAALRLAASVDLRGLGSRHVAGRALFALVMVAAAALMHLVMLRLAAAGLAAA</sequence>
<dbReference type="Gene3D" id="3.40.47.10">
    <property type="match status" value="2"/>
</dbReference>
<evidence type="ECO:0008006" key="7">
    <source>
        <dbReference type="Google" id="ProtNLM"/>
    </source>
</evidence>
<evidence type="ECO:0000313" key="5">
    <source>
        <dbReference type="EMBL" id="KAG2450389.1"/>
    </source>
</evidence>
<dbReference type="OrthoDB" id="329835at2759"/>
<dbReference type="GO" id="GO:0016747">
    <property type="term" value="F:acyltransferase activity, transferring groups other than amino-acyl groups"/>
    <property type="evidence" value="ECO:0007669"/>
    <property type="project" value="InterPro"/>
</dbReference>
<feature type="region of interest" description="Disordered" evidence="1">
    <location>
        <begin position="349"/>
        <end position="491"/>
    </location>
</feature>
<feature type="compositionally biased region" description="Basic residues" evidence="1">
    <location>
        <begin position="287"/>
        <end position="299"/>
    </location>
</feature>
<evidence type="ECO:0000256" key="1">
    <source>
        <dbReference type="SAM" id="MobiDB-lite"/>
    </source>
</evidence>
<evidence type="ECO:0000259" key="4">
    <source>
        <dbReference type="Pfam" id="PF08392"/>
    </source>
</evidence>
<accession>A0A835WM94</accession>
<keyword evidence="6" id="KW-1185">Reference proteome</keyword>
<dbReference type="Pfam" id="PF02797">
    <property type="entry name" value="Chal_sti_synt_C"/>
    <property type="match status" value="1"/>
</dbReference>
<dbReference type="GO" id="GO:0006633">
    <property type="term" value="P:fatty acid biosynthetic process"/>
    <property type="evidence" value="ECO:0007669"/>
    <property type="project" value="InterPro"/>
</dbReference>
<dbReference type="InterPro" id="IPR016039">
    <property type="entry name" value="Thiolase-like"/>
</dbReference>
<evidence type="ECO:0000256" key="2">
    <source>
        <dbReference type="SAM" id="Phobius"/>
    </source>
</evidence>
<feature type="transmembrane region" description="Helical" evidence="2">
    <location>
        <begin position="623"/>
        <end position="644"/>
    </location>
</feature>
<protein>
    <recommendedName>
        <fullName evidence="7">Very-long-chain 3-oxoacyl-CoA synthase</fullName>
    </recommendedName>
</protein>
<dbReference type="InterPro" id="IPR012328">
    <property type="entry name" value="Chalcone/stilbene_synt_C"/>
</dbReference>
<organism evidence="5 6">
    <name type="scientific">Chlamydomonas schloesseri</name>
    <dbReference type="NCBI Taxonomy" id="2026947"/>
    <lineage>
        <taxon>Eukaryota</taxon>
        <taxon>Viridiplantae</taxon>
        <taxon>Chlorophyta</taxon>
        <taxon>core chlorophytes</taxon>
        <taxon>Chlorophyceae</taxon>
        <taxon>CS clade</taxon>
        <taxon>Chlamydomonadales</taxon>
        <taxon>Chlamydomonadaceae</taxon>
        <taxon>Chlamydomonas</taxon>
    </lineage>
</organism>
<feature type="domain" description="Chalcone/stilbene synthase C-terminal" evidence="3">
    <location>
        <begin position="500"/>
        <end position="551"/>
    </location>
</feature>
<dbReference type="GO" id="GO:0016020">
    <property type="term" value="C:membrane"/>
    <property type="evidence" value="ECO:0007669"/>
    <property type="project" value="InterPro"/>
</dbReference>
<dbReference type="AlphaFoldDB" id="A0A835WM94"/>
<reference evidence="5" key="1">
    <citation type="journal article" date="2020" name="bioRxiv">
        <title>Comparative genomics of Chlamydomonas.</title>
        <authorList>
            <person name="Craig R.J."/>
            <person name="Hasan A.R."/>
            <person name="Ness R.W."/>
            <person name="Keightley P.D."/>
        </authorList>
    </citation>
    <scope>NUCLEOTIDE SEQUENCE</scope>
    <source>
        <strain evidence="5">CCAP 11/173</strain>
    </source>
</reference>
<evidence type="ECO:0000259" key="3">
    <source>
        <dbReference type="Pfam" id="PF02797"/>
    </source>
</evidence>
<keyword evidence="2" id="KW-1133">Transmembrane helix</keyword>
<feature type="compositionally biased region" description="Low complexity" evidence="1">
    <location>
        <begin position="462"/>
        <end position="476"/>
    </location>
</feature>
<evidence type="ECO:0000313" key="6">
    <source>
        <dbReference type="Proteomes" id="UP000613740"/>
    </source>
</evidence>
<gene>
    <name evidence="5" type="ORF">HYH02_004892</name>
</gene>
<feature type="compositionally biased region" description="Low complexity" evidence="1">
    <location>
        <begin position="349"/>
        <end position="370"/>
    </location>
</feature>
<dbReference type="InterPro" id="IPR012392">
    <property type="entry name" value="3-ktacl-CoA_syn"/>
</dbReference>
<dbReference type="PANTHER" id="PTHR31561">
    <property type="entry name" value="3-KETOACYL-COA SYNTHASE"/>
    <property type="match status" value="1"/>
</dbReference>
<proteinExistence type="predicted"/>
<dbReference type="InterPro" id="IPR013601">
    <property type="entry name" value="FAE1_typ3_polyketide_synth"/>
</dbReference>
<feature type="region of interest" description="Disordered" evidence="1">
    <location>
        <begin position="283"/>
        <end position="331"/>
    </location>
</feature>
<feature type="domain" description="FAE" evidence="4">
    <location>
        <begin position="29"/>
        <end position="285"/>
    </location>
</feature>
<name>A0A835WM94_9CHLO</name>
<feature type="compositionally biased region" description="Low complexity" evidence="1">
    <location>
        <begin position="300"/>
        <end position="331"/>
    </location>
</feature>
<comment type="caution">
    <text evidence="5">The sequence shown here is derived from an EMBL/GenBank/DDBJ whole genome shotgun (WGS) entry which is preliminary data.</text>
</comment>